<evidence type="ECO:0000313" key="4">
    <source>
        <dbReference type="Proteomes" id="UP000014760"/>
    </source>
</evidence>
<dbReference type="EMBL" id="AMQN01004222">
    <property type="status" value="NOT_ANNOTATED_CDS"/>
    <property type="molecule type" value="Genomic_DNA"/>
</dbReference>
<protein>
    <recommendedName>
        <fullName evidence="1">Integrase zinc-binding domain-containing protein</fullName>
    </recommendedName>
</protein>
<dbReference type="EMBL" id="AMQN01004223">
    <property type="status" value="NOT_ANNOTATED_CDS"/>
    <property type="molecule type" value="Genomic_DNA"/>
</dbReference>
<evidence type="ECO:0000313" key="3">
    <source>
        <dbReference type="EnsemblMetazoa" id="CapteP205280"/>
    </source>
</evidence>
<dbReference type="HOGENOM" id="CLU_1267955_0_0_1"/>
<dbReference type="EMBL" id="KB292914">
    <property type="protein sequence ID" value="ELU16810.1"/>
    <property type="molecule type" value="Genomic_DNA"/>
</dbReference>
<organism evidence="2">
    <name type="scientific">Capitella teleta</name>
    <name type="common">Polychaete worm</name>
    <dbReference type="NCBI Taxonomy" id="283909"/>
    <lineage>
        <taxon>Eukaryota</taxon>
        <taxon>Metazoa</taxon>
        <taxon>Spiralia</taxon>
        <taxon>Lophotrochozoa</taxon>
        <taxon>Annelida</taxon>
        <taxon>Polychaeta</taxon>
        <taxon>Sedentaria</taxon>
        <taxon>Scolecida</taxon>
        <taxon>Capitellidae</taxon>
        <taxon>Capitella</taxon>
    </lineage>
</organism>
<name>R7VKJ2_CAPTE</name>
<accession>R7VKJ2</accession>
<dbReference type="InterPro" id="IPR041588">
    <property type="entry name" value="Integrase_H2C2"/>
</dbReference>
<evidence type="ECO:0000313" key="2">
    <source>
        <dbReference type="EMBL" id="ELU16810.1"/>
    </source>
</evidence>
<dbReference type="AlphaFoldDB" id="R7VKJ2"/>
<dbReference type="OrthoDB" id="417598at2759"/>
<dbReference type="Gene3D" id="1.10.340.70">
    <property type="match status" value="1"/>
</dbReference>
<keyword evidence="4" id="KW-1185">Reference proteome</keyword>
<reference evidence="3" key="3">
    <citation type="submission" date="2015-06" db="UniProtKB">
        <authorList>
            <consortium name="EnsemblMetazoa"/>
        </authorList>
    </citation>
    <scope>IDENTIFICATION</scope>
</reference>
<feature type="domain" description="Integrase zinc-binding" evidence="1">
    <location>
        <begin position="86"/>
        <end position="121"/>
    </location>
</feature>
<dbReference type="Proteomes" id="UP000014760">
    <property type="component" value="Unassembled WGS sequence"/>
</dbReference>
<proteinExistence type="predicted"/>
<reference evidence="4" key="1">
    <citation type="submission" date="2012-12" db="EMBL/GenBank/DDBJ databases">
        <authorList>
            <person name="Hellsten U."/>
            <person name="Grimwood J."/>
            <person name="Chapman J.A."/>
            <person name="Shapiro H."/>
            <person name="Aerts A."/>
            <person name="Otillar R.P."/>
            <person name="Terry A.Y."/>
            <person name="Boore J.L."/>
            <person name="Simakov O."/>
            <person name="Marletaz F."/>
            <person name="Cho S.-J."/>
            <person name="Edsinger-Gonzales E."/>
            <person name="Havlak P."/>
            <person name="Kuo D.-H."/>
            <person name="Larsson T."/>
            <person name="Lv J."/>
            <person name="Arendt D."/>
            <person name="Savage R."/>
            <person name="Osoegawa K."/>
            <person name="de Jong P."/>
            <person name="Lindberg D.R."/>
            <person name="Seaver E.C."/>
            <person name="Weisblat D.A."/>
            <person name="Putnam N.H."/>
            <person name="Grigoriev I.V."/>
            <person name="Rokhsar D.S."/>
        </authorList>
    </citation>
    <scope>NUCLEOTIDE SEQUENCE</scope>
    <source>
        <strain evidence="4">I ESC-2004</strain>
    </source>
</reference>
<sequence>MLSRIAAIEQSTPTPVIVPADIPDVWVTDRIDLQDLARHQKEQFHDAYVEASQETDESPYIVQGSLLYSIAEPSHNAGRYLRLLLPQQFRQKVIDRCHAEVGHAAFLKTLSRVQEHYVWPEGDRLQAIRLAERILHEYRSKQKDAYRKQEPGRAKRLPPGTFVSGFESTAKDSTCNLKKEVFLQVGDHSYADGNSKRSIKMKTPNDFLTKTSLTRVPP</sequence>
<gene>
    <name evidence="2" type="ORF">CAPTEDRAFT_205280</name>
</gene>
<dbReference type="Pfam" id="PF17921">
    <property type="entry name" value="Integrase_H2C2"/>
    <property type="match status" value="1"/>
</dbReference>
<evidence type="ECO:0000259" key="1">
    <source>
        <dbReference type="Pfam" id="PF17921"/>
    </source>
</evidence>
<dbReference type="EnsemblMetazoa" id="CapteT205280">
    <property type="protein sequence ID" value="CapteP205280"/>
    <property type="gene ID" value="CapteG205280"/>
</dbReference>
<reference evidence="2 4" key="2">
    <citation type="journal article" date="2013" name="Nature">
        <title>Insights into bilaterian evolution from three spiralian genomes.</title>
        <authorList>
            <person name="Simakov O."/>
            <person name="Marletaz F."/>
            <person name="Cho S.J."/>
            <person name="Edsinger-Gonzales E."/>
            <person name="Havlak P."/>
            <person name="Hellsten U."/>
            <person name="Kuo D.H."/>
            <person name="Larsson T."/>
            <person name="Lv J."/>
            <person name="Arendt D."/>
            <person name="Savage R."/>
            <person name="Osoegawa K."/>
            <person name="de Jong P."/>
            <person name="Grimwood J."/>
            <person name="Chapman J.A."/>
            <person name="Shapiro H."/>
            <person name="Aerts A."/>
            <person name="Otillar R.P."/>
            <person name="Terry A.Y."/>
            <person name="Boore J.L."/>
            <person name="Grigoriev I.V."/>
            <person name="Lindberg D.R."/>
            <person name="Seaver E.C."/>
            <person name="Weisblat D.A."/>
            <person name="Putnam N.H."/>
            <person name="Rokhsar D.S."/>
        </authorList>
    </citation>
    <scope>NUCLEOTIDE SEQUENCE</scope>
    <source>
        <strain evidence="2 4">I ESC-2004</strain>
    </source>
</reference>